<proteinExistence type="predicted"/>
<dbReference type="EMBL" id="CM047946">
    <property type="protein sequence ID" value="KAI9897393.1"/>
    <property type="molecule type" value="Genomic_DNA"/>
</dbReference>
<reference evidence="1" key="1">
    <citation type="submission" date="2022-10" db="EMBL/GenBank/DDBJ databases">
        <title>Complete Genome of Trichothecium roseum strain YXFP-22015, a Plant Pathogen Isolated from Citrus.</title>
        <authorList>
            <person name="Wang Y."/>
            <person name="Zhu L."/>
        </authorList>
    </citation>
    <scope>NUCLEOTIDE SEQUENCE</scope>
    <source>
        <strain evidence="1">YXFP-22015</strain>
    </source>
</reference>
<evidence type="ECO:0000313" key="2">
    <source>
        <dbReference type="Proteomes" id="UP001163324"/>
    </source>
</evidence>
<dbReference type="Proteomes" id="UP001163324">
    <property type="component" value="Chromosome 7"/>
</dbReference>
<gene>
    <name evidence="1" type="ORF">N3K66_007249</name>
</gene>
<sequence length="324" mass="34404">MPATKKSPPKVIAGAAAVGDVPGDDLARYGTIDEINAYLGAFARRGHKHLDTSRMYGASEARLGAAAAGTSGGFLVDTKVMSWEPGSHTKARILEEIDTSLAALKVDRINVEYLHVPDRTVPFREACEAMDEAHRAGKIAAWGLSNYTADEVEQIAGICEEAGLVKPSVYQGQYNPVVRGGEKALFPVLRKHGMAFYAYSPSTGGFFAGNFKEARKGGRWDTSTVPGQIYTKAYLRPSILAAAERAVQAAAAHGITGHAMALRWTMHSGVLDGDRGDAVIVASSNLGQLEENFAALEAGPLPADVAEALEVLHGEVGDEVAYHL</sequence>
<keyword evidence="2" id="KW-1185">Reference proteome</keyword>
<protein>
    <submittedName>
        <fullName evidence="1">Uncharacterized protein</fullName>
    </submittedName>
</protein>
<accession>A0ACC0UTF5</accession>
<comment type="caution">
    <text evidence="1">The sequence shown here is derived from an EMBL/GenBank/DDBJ whole genome shotgun (WGS) entry which is preliminary data.</text>
</comment>
<organism evidence="1 2">
    <name type="scientific">Trichothecium roseum</name>
    <dbReference type="NCBI Taxonomy" id="47278"/>
    <lineage>
        <taxon>Eukaryota</taxon>
        <taxon>Fungi</taxon>
        <taxon>Dikarya</taxon>
        <taxon>Ascomycota</taxon>
        <taxon>Pezizomycotina</taxon>
        <taxon>Sordariomycetes</taxon>
        <taxon>Hypocreomycetidae</taxon>
        <taxon>Hypocreales</taxon>
        <taxon>Hypocreales incertae sedis</taxon>
        <taxon>Trichothecium</taxon>
    </lineage>
</organism>
<evidence type="ECO:0000313" key="1">
    <source>
        <dbReference type="EMBL" id="KAI9897393.1"/>
    </source>
</evidence>
<name>A0ACC0UTF5_9HYPO</name>